<evidence type="ECO:0000256" key="3">
    <source>
        <dbReference type="ARBA" id="ARBA00022490"/>
    </source>
</evidence>
<dbReference type="InterPro" id="IPR018060">
    <property type="entry name" value="HTH_AraC"/>
</dbReference>
<keyword evidence="8" id="KW-0804">Transcription</keyword>
<dbReference type="GO" id="GO:0043565">
    <property type="term" value="F:sequence-specific DNA binding"/>
    <property type="evidence" value="ECO:0007669"/>
    <property type="project" value="InterPro"/>
</dbReference>
<protein>
    <recommendedName>
        <fullName evidence="2">Stage 0 sporulation protein A homolog</fullName>
    </recommendedName>
</protein>
<dbReference type="CDD" id="cd17536">
    <property type="entry name" value="REC_YesN-like"/>
    <property type="match status" value="1"/>
</dbReference>
<dbReference type="AlphaFoldDB" id="A0A1E3A9J2"/>
<dbReference type="RefSeq" id="WP_069151621.1">
    <property type="nucleotide sequence ID" value="NZ_MCGH01000002.1"/>
</dbReference>
<comment type="caution">
    <text evidence="13">The sequence shown here is derived from an EMBL/GenBank/DDBJ whole genome shotgun (WGS) entry which is preliminary data.</text>
</comment>
<dbReference type="SUPFAM" id="SSF52172">
    <property type="entry name" value="CheY-like"/>
    <property type="match status" value="1"/>
</dbReference>
<dbReference type="EMBL" id="MCGH01000002">
    <property type="protein sequence ID" value="ODM05299.1"/>
    <property type="molecule type" value="Genomic_DNA"/>
</dbReference>
<dbReference type="SMART" id="SM00448">
    <property type="entry name" value="REC"/>
    <property type="match status" value="1"/>
</dbReference>
<dbReference type="PRINTS" id="PR00032">
    <property type="entry name" value="HTHARAC"/>
</dbReference>
<feature type="modified residue" description="4-aspartylphosphate" evidence="10">
    <location>
        <position position="55"/>
    </location>
</feature>
<dbReference type="Gene3D" id="1.10.10.60">
    <property type="entry name" value="Homeodomain-like"/>
    <property type="match status" value="2"/>
</dbReference>
<dbReference type="PROSITE" id="PS50110">
    <property type="entry name" value="RESPONSE_REGULATORY"/>
    <property type="match status" value="1"/>
</dbReference>
<dbReference type="PROSITE" id="PS00041">
    <property type="entry name" value="HTH_ARAC_FAMILY_1"/>
    <property type="match status" value="1"/>
</dbReference>
<evidence type="ECO:0000313" key="13">
    <source>
        <dbReference type="EMBL" id="ODM05299.1"/>
    </source>
</evidence>
<keyword evidence="4 10" id="KW-0597">Phosphoprotein</keyword>
<evidence type="ECO:0000259" key="11">
    <source>
        <dbReference type="PROSITE" id="PS01124"/>
    </source>
</evidence>
<evidence type="ECO:0000256" key="5">
    <source>
        <dbReference type="ARBA" id="ARBA00023012"/>
    </source>
</evidence>
<dbReference type="InterPro" id="IPR051552">
    <property type="entry name" value="HptR"/>
</dbReference>
<reference evidence="13 14" key="1">
    <citation type="submission" date="2016-07" db="EMBL/GenBank/DDBJ databases">
        <title>Characterization of isolates of Eisenbergiella tayi derived from blood cultures, using whole genome sequencing.</title>
        <authorList>
            <person name="Burdz T."/>
            <person name="Wiebe D."/>
            <person name="Huynh C."/>
            <person name="Bernard K."/>
        </authorList>
    </citation>
    <scope>NUCLEOTIDE SEQUENCE [LARGE SCALE GENOMIC DNA]</scope>
    <source>
        <strain evidence="13 14">NML 110608</strain>
    </source>
</reference>
<dbReference type="InterPro" id="IPR001789">
    <property type="entry name" value="Sig_transdc_resp-reg_receiver"/>
</dbReference>
<comment type="subcellular location">
    <subcellularLocation>
        <location evidence="1">Cytoplasm</location>
    </subcellularLocation>
</comment>
<organism evidence="13 14">
    <name type="scientific">Eisenbergiella tayi</name>
    <dbReference type="NCBI Taxonomy" id="1432052"/>
    <lineage>
        <taxon>Bacteria</taxon>
        <taxon>Bacillati</taxon>
        <taxon>Bacillota</taxon>
        <taxon>Clostridia</taxon>
        <taxon>Lachnospirales</taxon>
        <taxon>Lachnospiraceae</taxon>
        <taxon>Eisenbergiella</taxon>
    </lineage>
</organism>
<dbReference type="SMART" id="SM00342">
    <property type="entry name" value="HTH_ARAC"/>
    <property type="match status" value="1"/>
</dbReference>
<dbReference type="InterPro" id="IPR011006">
    <property type="entry name" value="CheY-like_superfamily"/>
</dbReference>
<evidence type="ECO:0000256" key="7">
    <source>
        <dbReference type="ARBA" id="ARBA00023125"/>
    </source>
</evidence>
<feature type="domain" description="Response regulatory" evidence="12">
    <location>
        <begin position="3"/>
        <end position="122"/>
    </location>
</feature>
<dbReference type="InterPro" id="IPR018062">
    <property type="entry name" value="HTH_AraC-typ_CS"/>
</dbReference>
<evidence type="ECO:0000256" key="10">
    <source>
        <dbReference type="PROSITE-ProRule" id="PRU00169"/>
    </source>
</evidence>
<accession>A0A1E3A9J2</accession>
<evidence type="ECO:0000256" key="8">
    <source>
        <dbReference type="ARBA" id="ARBA00023163"/>
    </source>
</evidence>
<dbReference type="GO" id="GO:0005737">
    <property type="term" value="C:cytoplasm"/>
    <property type="evidence" value="ECO:0007669"/>
    <property type="project" value="UniProtKB-SubCell"/>
</dbReference>
<proteinExistence type="predicted"/>
<feature type="domain" description="HTH araC/xylS-type" evidence="11">
    <location>
        <begin position="380"/>
        <end position="478"/>
    </location>
</feature>
<evidence type="ECO:0000256" key="9">
    <source>
        <dbReference type="ARBA" id="ARBA00024867"/>
    </source>
</evidence>
<name>A0A1E3A9J2_9FIRM</name>
<gene>
    <name evidence="13" type="ORF">BEI61_01184</name>
</gene>
<evidence type="ECO:0000256" key="2">
    <source>
        <dbReference type="ARBA" id="ARBA00018672"/>
    </source>
</evidence>
<dbReference type="InterPro" id="IPR020449">
    <property type="entry name" value="Tscrpt_reg_AraC-type_HTH"/>
</dbReference>
<dbReference type="PROSITE" id="PS01124">
    <property type="entry name" value="HTH_ARAC_FAMILY_2"/>
    <property type="match status" value="1"/>
</dbReference>
<keyword evidence="5" id="KW-0902">Two-component regulatory system</keyword>
<dbReference type="GO" id="GO:0000160">
    <property type="term" value="P:phosphorelay signal transduction system"/>
    <property type="evidence" value="ECO:0007669"/>
    <property type="project" value="UniProtKB-KW"/>
</dbReference>
<dbReference type="Gene3D" id="3.40.50.2300">
    <property type="match status" value="1"/>
</dbReference>
<dbReference type="PANTHER" id="PTHR42713">
    <property type="entry name" value="HISTIDINE KINASE-RELATED"/>
    <property type="match status" value="1"/>
</dbReference>
<dbReference type="InterPro" id="IPR009057">
    <property type="entry name" value="Homeodomain-like_sf"/>
</dbReference>
<dbReference type="SUPFAM" id="SSF46689">
    <property type="entry name" value="Homeodomain-like"/>
    <property type="match status" value="1"/>
</dbReference>
<evidence type="ECO:0000256" key="1">
    <source>
        <dbReference type="ARBA" id="ARBA00004496"/>
    </source>
</evidence>
<keyword evidence="6" id="KW-0805">Transcription regulation</keyword>
<keyword evidence="7" id="KW-0238">DNA-binding</keyword>
<sequence length="482" mass="56056">MYSICIADDEKYVLKSIAQRISSSGMELEVVGMAGNGLEALELYDREQPDIFFVDINMPVVNGLDFIERIRKKDPDVRTRFIIISGYDDFAYMKKAIQLGVINYIKKPILQQEFTDMLRDVCRQLDEEREKEEKKEENIYSWTDFLQLRKWKDIDGTYFLVRGKEIGKEAGNCLGELEAMGGGKGWKVIRFYGAPDILLLVWEGKNCTGREIEAAAGKKCFSRAEQIVYMTGKCRSPEEMIGQFEDTLNIRFYHPEYRLMKIKSQSCEKPGIYYEAFEAALECTRENKYSECLSEIMKTLFSDENYCNLVKQVYQSVILIIANKYTKYDLQLPVKLRQELFPFAAAAFENKRDMLSRLDGYSEEINKRIGEILSKSELVDKVIQYIGLHYKEEINLGDLAGEFFVVPTYLAKRFKEKKNCTVMQYLENVRLKKARELLETSSLSISDISLMVGYNDPNYFARSFKKVYELTPREYRNICGEE</sequence>
<evidence type="ECO:0000313" key="14">
    <source>
        <dbReference type="Proteomes" id="UP000094067"/>
    </source>
</evidence>
<dbReference type="Pfam" id="PF12833">
    <property type="entry name" value="HTH_18"/>
    <property type="match status" value="1"/>
</dbReference>
<evidence type="ECO:0000256" key="4">
    <source>
        <dbReference type="ARBA" id="ARBA00022553"/>
    </source>
</evidence>
<evidence type="ECO:0000259" key="12">
    <source>
        <dbReference type="PROSITE" id="PS50110"/>
    </source>
</evidence>
<keyword evidence="3" id="KW-0963">Cytoplasm</keyword>
<dbReference type="Pfam" id="PF00072">
    <property type="entry name" value="Response_reg"/>
    <property type="match status" value="1"/>
</dbReference>
<dbReference type="GO" id="GO:0003700">
    <property type="term" value="F:DNA-binding transcription factor activity"/>
    <property type="evidence" value="ECO:0007669"/>
    <property type="project" value="InterPro"/>
</dbReference>
<dbReference type="Proteomes" id="UP000094067">
    <property type="component" value="Unassembled WGS sequence"/>
</dbReference>
<comment type="function">
    <text evidence="9">May play the central regulatory role in sporulation. It may be an element of the effector pathway responsible for the activation of sporulation genes in response to nutritional stress. Spo0A may act in concert with spo0H (a sigma factor) to control the expression of some genes that are critical to the sporulation process.</text>
</comment>
<evidence type="ECO:0000256" key="6">
    <source>
        <dbReference type="ARBA" id="ARBA00023015"/>
    </source>
</evidence>
<dbReference type="PANTHER" id="PTHR42713:SF3">
    <property type="entry name" value="TRANSCRIPTIONAL REGULATORY PROTEIN HPTR"/>
    <property type="match status" value="1"/>
</dbReference>